<dbReference type="AlphaFoldDB" id="E7GDC7"/>
<gene>
    <name evidence="3" type="ORF">HMPREF9488_02770</name>
</gene>
<name>E7GDC7_9FIRM</name>
<dbReference type="InterPro" id="IPR047057">
    <property type="entry name" value="MerR_fam"/>
</dbReference>
<evidence type="ECO:0000313" key="3">
    <source>
        <dbReference type="EMBL" id="EFW03978.1"/>
    </source>
</evidence>
<accession>E7GDC7</accession>
<dbReference type="Pfam" id="PF13411">
    <property type="entry name" value="MerR_1"/>
    <property type="match status" value="1"/>
</dbReference>
<dbReference type="PANTHER" id="PTHR30204:SF97">
    <property type="entry name" value="MERR FAMILY REGULATORY PROTEIN"/>
    <property type="match status" value="1"/>
</dbReference>
<sequence length="280" mass="32509">MSRENCYVEKLPQKLYKIGMFAQMNRVTIKALRHYDDIGLLKPEYVDEINGYRYYTSAQLPQLHRILAMRELGFSLKEIKKVNDGVSEKDLLIRKKCELLQEMAHIQKQIACVEGYLAGNCLNSDYRVVMKSIPEVIVASMQVHMDSYEDLFECMPTMGSEMEKAGCECAIPEYCFTIYYDEEYRESDIHAEICEAITEKPEDTELVQFKVLPAVDMAACVLHKGPYYTLPQAYGAIVQFIEESGYEIIGYQRESYIDGIWNKDTEDEWLTEIQFPVRKI</sequence>
<dbReference type="Gene3D" id="1.10.1660.10">
    <property type="match status" value="1"/>
</dbReference>
<dbReference type="SMART" id="SM00871">
    <property type="entry name" value="AraC_E_bind"/>
    <property type="match status" value="1"/>
</dbReference>
<dbReference type="OrthoDB" id="9773308at2"/>
<dbReference type="SUPFAM" id="SSF46955">
    <property type="entry name" value="Putative DNA-binding domain"/>
    <property type="match status" value="1"/>
</dbReference>
<comment type="caution">
    <text evidence="3">The sequence shown here is derived from an EMBL/GenBank/DDBJ whole genome shotgun (WGS) entry which is preliminary data.</text>
</comment>
<dbReference type="HOGENOM" id="CLU_065103_2_2_9"/>
<dbReference type="GeneID" id="78228336"/>
<dbReference type="eggNOG" id="COG4978">
    <property type="taxonomic scope" value="Bacteria"/>
</dbReference>
<dbReference type="InterPro" id="IPR010499">
    <property type="entry name" value="AraC_E-bd"/>
</dbReference>
<dbReference type="STRING" id="100884.GCA_000269565_00423"/>
<dbReference type="GO" id="GO:0003677">
    <property type="term" value="F:DNA binding"/>
    <property type="evidence" value="ECO:0007669"/>
    <property type="project" value="UniProtKB-KW"/>
</dbReference>
<dbReference type="PANTHER" id="PTHR30204">
    <property type="entry name" value="REDOX-CYCLING DRUG-SENSING TRANSCRIPTIONAL ACTIVATOR SOXR"/>
    <property type="match status" value="1"/>
</dbReference>
<dbReference type="Gene3D" id="3.20.80.10">
    <property type="entry name" value="Regulatory factor, effector binding domain"/>
    <property type="match status" value="1"/>
</dbReference>
<organism evidence="3 4">
    <name type="scientific">Coprobacillus cateniformis</name>
    <dbReference type="NCBI Taxonomy" id="100884"/>
    <lineage>
        <taxon>Bacteria</taxon>
        <taxon>Bacillati</taxon>
        <taxon>Bacillota</taxon>
        <taxon>Erysipelotrichia</taxon>
        <taxon>Erysipelotrichales</taxon>
        <taxon>Coprobacillaceae</taxon>
        <taxon>Coprobacillus</taxon>
    </lineage>
</organism>
<dbReference type="Pfam" id="PF06445">
    <property type="entry name" value="GyrI-like"/>
    <property type="match status" value="1"/>
</dbReference>
<dbReference type="eggNOG" id="COG0789">
    <property type="taxonomic scope" value="Bacteria"/>
</dbReference>
<evidence type="ECO:0000313" key="4">
    <source>
        <dbReference type="Proteomes" id="UP000003157"/>
    </source>
</evidence>
<feature type="domain" description="HTH merR-type" evidence="2">
    <location>
        <begin position="15"/>
        <end position="85"/>
    </location>
</feature>
<evidence type="ECO:0000259" key="2">
    <source>
        <dbReference type="PROSITE" id="PS50937"/>
    </source>
</evidence>
<dbReference type="RefSeq" id="WP_008789857.1">
    <property type="nucleotide sequence ID" value="NZ_AKCB01000001.1"/>
</dbReference>
<dbReference type="GO" id="GO:0003700">
    <property type="term" value="F:DNA-binding transcription factor activity"/>
    <property type="evidence" value="ECO:0007669"/>
    <property type="project" value="InterPro"/>
</dbReference>
<dbReference type="InterPro" id="IPR011256">
    <property type="entry name" value="Reg_factor_effector_dom_sf"/>
</dbReference>
<dbReference type="EMBL" id="ADKX01000041">
    <property type="protein sequence ID" value="EFW03978.1"/>
    <property type="molecule type" value="Genomic_DNA"/>
</dbReference>
<proteinExistence type="predicted"/>
<dbReference type="InterPro" id="IPR000551">
    <property type="entry name" value="MerR-type_HTH_dom"/>
</dbReference>
<evidence type="ECO:0000256" key="1">
    <source>
        <dbReference type="ARBA" id="ARBA00023125"/>
    </source>
</evidence>
<dbReference type="CDD" id="cd01107">
    <property type="entry name" value="HTH_BmrR"/>
    <property type="match status" value="1"/>
</dbReference>
<dbReference type="PROSITE" id="PS50937">
    <property type="entry name" value="HTH_MERR_2"/>
    <property type="match status" value="1"/>
</dbReference>
<dbReference type="InterPro" id="IPR009061">
    <property type="entry name" value="DNA-bd_dom_put_sf"/>
</dbReference>
<keyword evidence="1" id="KW-0238">DNA-binding</keyword>
<dbReference type="SMART" id="SM00422">
    <property type="entry name" value="HTH_MERR"/>
    <property type="match status" value="1"/>
</dbReference>
<keyword evidence="4" id="KW-1185">Reference proteome</keyword>
<protein>
    <submittedName>
        <fullName evidence="3">MerR-family transcriptional regulator</fullName>
    </submittedName>
</protein>
<dbReference type="Proteomes" id="UP000003157">
    <property type="component" value="Unassembled WGS sequence"/>
</dbReference>
<dbReference type="InterPro" id="IPR029442">
    <property type="entry name" value="GyrI-like"/>
</dbReference>
<dbReference type="SUPFAM" id="SSF55136">
    <property type="entry name" value="Probable bacterial effector-binding domain"/>
    <property type="match status" value="1"/>
</dbReference>
<reference evidence="3 4" key="1">
    <citation type="submission" date="2010-12" db="EMBL/GenBank/DDBJ databases">
        <title>The Genome Sequence of Coprobacillus sp. strain 29_1.</title>
        <authorList>
            <consortium name="The Broad Institute Genome Sequencing Platform"/>
            <person name="Earl A."/>
            <person name="Ward D."/>
            <person name="Feldgarden M."/>
            <person name="Gevers D."/>
            <person name="Daigneault M."/>
            <person name="Sibley C.D."/>
            <person name="White A."/>
            <person name="Strauss J."/>
            <person name="Allen-Vercoe E."/>
            <person name="Young S.K."/>
            <person name="Zeng Q."/>
            <person name="Gargeya S."/>
            <person name="Fitzgerald M."/>
            <person name="Haas B."/>
            <person name="Abouelleil A."/>
            <person name="Alvarado L."/>
            <person name="Arachchi H.M."/>
            <person name="Berlin A."/>
            <person name="Brown A."/>
            <person name="Chapman S.B."/>
            <person name="Chen Z."/>
            <person name="Dunbar C."/>
            <person name="Freedman E."/>
            <person name="Gearin G."/>
            <person name="Gellesch M."/>
            <person name="Goldberg J."/>
            <person name="Griggs A."/>
            <person name="Gujja S."/>
            <person name="Heilman E."/>
            <person name="Heiman D."/>
            <person name="Howarth C."/>
            <person name="Larson L."/>
            <person name="Lui A."/>
            <person name="MacDonald P.J.P."/>
            <person name="Mehta T."/>
            <person name="Montmayeur A."/>
            <person name="Murphy C."/>
            <person name="Neiman D."/>
            <person name="Pearson M."/>
            <person name="Priest M."/>
            <person name="Roberts A."/>
            <person name="Saif S."/>
            <person name="Shea T."/>
            <person name="Shenoy N."/>
            <person name="Sisk P."/>
            <person name="Stolte C."/>
            <person name="Sykes S."/>
            <person name="White J."/>
            <person name="Yandava C."/>
            <person name="Nusbaum C."/>
            <person name="Birren B."/>
        </authorList>
    </citation>
    <scope>NUCLEOTIDE SEQUENCE [LARGE SCALE GENOMIC DNA]</scope>
    <source>
        <strain evidence="3 4">29_1</strain>
    </source>
</reference>